<evidence type="ECO:0000313" key="1">
    <source>
        <dbReference type="EnsemblMetazoa" id="G31196.2:cds"/>
    </source>
</evidence>
<dbReference type="EnsemblMetazoa" id="G31196.2">
    <property type="protein sequence ID" value="G31196.2:cds"/>
    <property type="gene ID" value="G31196"/>
</dbReference>
<reference evidence="1" key="1">
    <citation type="submission" date="2022-08" db="UniProtKB">
        <authorList>
            <consortium name="EnsemblMetazoa"/>
        </authorList>
    </citation>
    <scope>IDENTIFICATION</scope>
    <source>
        <strain evidence="1">05x7-T-G4-1.051#20</strain>
    </source>
</reference>
<sequence>MPSAQILPVKNYVSEPNLKIALDILIMKALKRCIDFADDFMDEQLLRIAAEEKKSDTENQIKKFD</sequence>
<dbReference type="AlphaFoldDB" id="A0A8W8M502"/>
<keyword evidence="2" id="KW-1185">Reference proteome</keyword>
<organism evidence="1 2">
    <name type="scientific">Magallana gigas</name>
    <name type="common">Pacific oyster</name>
    <name type="synonym">Crassostrea gigas</name>
    <dbReference type="NCBI Taxonomy" id="29159"/>
    <lineage>
        <taxon>Eukaryota</taxon>
        <taxon>Metazoa</taxon>
        <taxon>Spiralia</taxon>
        <taxon>Lophotrochozoa</taxon>
        <taxon>Mollusca</taxon>
        <taxon>Bivalvia</taxon>
        <taxon>Autobranchia</taxon>
        <taxon>Pteriomorphia</taxon>
        <taxon>Ostreida</taxon>
        <taxon>Ostreoidea</taxon>
        <taxon>Ostreidae</taxon>
        <taxon>Magallana</taxon>
    </lineage>
</organism>
<evidence type="ECO:0000313" key="2">
    <source>
        <dbReference type="Proteomes" id="UP000005408"/>
    </source>
</evidence>
<dbReference type="Proteomes" id="UP000005408">
    <property type="component" value="Unassembled WGS sequence"/>
</dbReference>
<proteinExistence type="predicted"/>
<name>A0A8W8M502_MAGGI</name>
<protein>
    <submittedName>
        <fullName evidence="1">Uncharacterized protein</fullName>
    </submittedName>
</protein>
<accession>A0A8W8M502</accession>